<evidence type="ECO:0000313" key="1">
    <source>
        <dbReference type="EMBL" id="ETN74554.1"/>
    </source>
</evidence>
<name>W2SXR3_NECAM</name>
<dbReference type="Pfam" id="PF03314">
    <property type="entry name" value="DUF273"/>
    <property type="match status" value="1"/>
</dbReference>
<dbReference type="OrthoDB" id="407658at2759"/>
<dbReference type="EMBL" id="KI660353">
    <property type="protein sequence ID" value="ETN74554.1"/>
    <property type="molecule type" value="Genomic_DNA"/>
</dbReference>
<reference evidence="1" key="1">
    <citation type="submission" date="2013-04" db="EMBL/GenBank/DDBJ databases">
        <title>Draft genome of the hookworm Necator americanus.</title>
        <authorList>
            <person name="Mitreva M."/>
        </authorList>
    </citation>
    <scope>NUCLEOTIDE SEQUENCE</scope>
</reference>
<dbReference type="PANTHER" id="PTHR31562">
    <property type="entry name" value="PROTEIN CBG18972"/>
    <property type="match status" value="1"/>
</dbReference>
<dbReference type="AlphaFoldDB" id="W2SXR3"/>
<dbReference type="InterPro" id="IPR004988">
    <property type="entry name" value="DUF273"/>
</dbReference>
<dbReference type="OMA" id="REWIAMW"/>
<organism evidence="1 2">
    <name type="scientific">Necator americanus</name>
    <name type="common">Human hookworm</name>
    <dbReference type="NCBI Taxonomy" id="51031"/>
    <lineage>
        <taxon>Eukaryota</taxon>
        <taxon>Metazoa</taxon>
        <taxon>Ecdysozoa</taxon>
        <taxon>Nematoda</taxon>
        <taxon>Chromadorea</taxon>
        <taxon>Rhabditida</taxon>
        <taxon>Rhabditina</taxon>
        <taxon>Rhabditomorpha</taxon>
        <taxon>Strongyloidea</taxon>
        <taxon>Ancylostomatidae</taxon>
        <taxon>Bunostominae</taxon>
        <taxon>Necator</taxon>
    </lineage>
</organism>
<dbReference type="KEGG" id="nai:NECAME_12915"/>
<accession>W2SXR3</accession>
<gene>
    <name evidence="1" type="ORF">NECAME_12915</name>
</gene>
<sequence length="143" mass="16822">MVSRTVSIQDEKTWGCAHQSLAKSPFLSLMIQQADRGVVNPNHCIEEWIDERVDVILYERFFNWEIMAGNYLMILLEMLIPESIDEYRACEEYWVNATEYETYMATVMCVRQALGATRIWPGKIRIYRKLQAFARDGWATDEK</sequence>
<keyword evidence="2" id="KW-1185">Reference proteome</keyword>
<dbReference type="Gene3D" id="3.90.550.10">
    <property type="entry name" value="Spore Coat Polysaccharide Biosynthesis Protein SpsA, Chain A"/>
    <property type="match status" value="1"/>
</dbReference>
<dbReference type="InterPro" id="IPR029044">
    <property type="entry name" value="Nucleotide-diphossugar_trans"/>
</dbReference>
<protein>
    <submittedName>
        <fullName evidence="1">Uncharacterized protein</fullName>
    </submittedName>
</protein>
<dbReference type="PANTHER" id="PTHR31562:SF8">
    <property type="entry name" value="ALPHA-1,6-MANNOSYLTRANSFERASE"/>
    <property type="match status" value="1"/>
</dbReference>
<proteinExistence type="predicted"/>
<evidence type="ECO:0000313" key="2">
    <source>
        <dbReference type="Proteomes" id="UP000053676"/>
    </source>
</evidence>
<dbReference type="Proteomes" id="UP000053676">
    <property type="component" value="Unassembled WGS sequence"/>
</dbReference>